<feature type="compositionally biased region" description="Basic and acidic residues" evidence="1">
    <location>
        <begin position="36"/>
        <end position="46"/>
    </location>
</feature>
<feature type="region of interest" description="Disordered" evidence="1">
    <location>
        <begin position="33"/>
        <end position="56"/>
    </location>
</feature>
<evidence type="ECO:0000313" key="3">
    <source>
        <dbReference type="Proteomes" id="UP000184452"/>
    </source>
</evidence>
<sequence>MRWWKVLGAAAFVGVAATGVAIARAERQRRAYTPDQVRDRLRDRTEQASQAAVAADGAVDQEVSGATAAGRTGRVRSALLRARGRLRALAARAAARLPRGGGPRE</sequence>
<feature type="compositionally biased region" description="Low complexity" evidence="1">
    <location>
        <begin position="47"/>
        <end position="56"/>
    </location>
</feature>
<keyword evidence="3" id="KW-1185">Reference proteome</keyword>
<protein>
    <submittedName>
        <fullName evidence="2">Uncharacterized protein</fullName>
    </submittedName>
</protein>
<evidence type="ECO:0000256" key="1">
    <source>
        <dbReference type="SAM" id="MobiDB-lite"/>
    </source>
</evidence>
<reference evidence="2 3" key="1">
    <citation type="submission" date="2016-11" db="EMBL/GenBank/DDBJ databases">
        <authorList>
            <person name="Jaros S."/>
            <person name="Januszkiewicz K."/>
            <person name="Wedrychowicz H."/>
        </authorList>
    </citation>
    <scope>NUCLEOTIDE SEQUENCE [LARGE SCALE GENOMIC DNA]</scope>
    <source>
        <strain evidence="2 3">CGMCC 4.5723</strain>
    </source>
</reference>
<gene>
    <name evidence="2" type="ORF">SAMN05421803_101429</name>
</gene>
<dbReference type="Proteomes" id="UP000184452">
    <property type="component" value="Unassembled WGS sequence"/>
</dbReference>
<accession>A0A1M6BPM4</accession>
<evidence type="ECO:0000313" key="2">
    <source>
        <dbReference type="EMBL" id="SHI50646.1"/>
    </source>
</evidence>
<name>A0A1M6BPM4_9ACTN</name>
<dbReference type="RefSeq" id="WP_073374316.1">
    <property type="nucleotide sequence ID" value="NZ_FQZK01000001.1"/>
</dbReference>
<proteinExistence type="predicted"/>
<organism evidence="2 3">
    <name type="scientific">Nocardiopsis flavescens</name>
    <dbReference type="NCBI Taxonomy" id="758803"/>
    <lineage>
        <taxon>Bacteria</taxon>
        <taxon>Bacillati</taxon>
        <taxon>Actinomycetota</taxon>
        <taxon>Actinomycetes</taxon>
        <taxon>Streptosporangiales</taxon>
        <taxon>Nocardiopsidaceae</taxon>
        <taxon>Nocardiopsis</taxon>
    </lineage>
</organism>
<dbReference type="AlphaFoldDB" id="A0A1M6BPM4"/>
<dbReference type="EMBL" id="FQZK01000001">
    <property type="protein sequence ID" value="SHI50646.1"/>
    <property type="molecule type" value="Genomic_DNA"/>
</dbReference>